<dbReference type="EMBL" id="CAJJDM010000128">
    <property type="protein sequence ID" value="CAD8104744.1"/>
    <property type="molecule type" value="Genomic_DNA"/>
</dbReference>
<accession>A0A8S1PPD4</accession>
<feature type="compositionally biased region" description="Basic and acidic residues" evidence="1">
    <location>
        <begin position="77"/>
        <end position="88"/>
    </location>
</feature>
<dbReference type="Proteomes" id="UP000688137">
    <property type="component" value="Unassembled WGS sequence"/>
</dbReference>
<keyword evidence="3" id="KW-1185">Reference proteome</keyword>
<comment type="caution">
    <text evidence="2">The sequence shown here is derived from an EMBL/GenBank/DDBJ whole genome shotgun (WGS) entry which is preliminary data.</text>
</comment>
<organism evidence="2 3">
    <name type="scientific">Paramecium primaurelia</name>
    <dbReference type="NCBI Taxonomy" id="5886"/>
    <lineage>
        <taxon>Eukaryota</taxon>
        <taxon>Sar</taxon>
        <taxon>Alveolata</taxon>
        <taxon>Ciliophora</taxon>
        <taxon>Intramacronucleata</taxon>
        <taxon>Oligohymenophorea</taxon>
        <taxon>Peniculida</taxon>
        <taxon>Parameciidae</taxon>
        <taxon>Paramecium</taxon>
    </lineage>
</organism>
<protein>
    <submittedName>
        <fullName evidence="2">Uncharacterized protein</fullName>
    </submittedName>
</protein>
<feature type="region of interest" description="Disordered" evidence="1">
    <location>
        <begin position="77"/>
        <end position="97"/>
    </location>
</feature>
<dbReference type="AlphaFoldDB" id="A0A8S1PPD4"/>
<sequence>MINCHQNQRQNFYNFVFGFNKEQRSTSMKVERLKQITEINEIKQDYQKGLQLGKTSENALRIIHLKLEKQRLRRKSLETKTEVEEEHLPQVQQASKPPLPRRTIIANKENIIQMPNIIQKQKEVAKQRQTKKRRLSQRIKMKKSEPTLEFSPWENYENQEFDFF</sequence>
<gene>
    <name evidence="2" type="ORF">PPRIM_AZ9-3.1.T1250044</name>
</gene>
<proteinExistence type="predicted"/>
<name>A0A8S1PPD4_PARPR</name>
<reference evidence="2" key="1">
    <citation type="submission" date="2021-01" db="EMBL/GenBank/DDBJ databases">
        <authorList>
            <consortium name="Genoscope - CEA"/>
            <person name="William W."/>
        </authorList>
    </citation>
    <scope>NUCLEOTIDE SEQUENCE</scope>
</reference>
<evidence type="ECO:0000313" key="3">
    <source>
        <dbReference type="Proteomes" id="UP000688137"/>
    </source>
</evidence>
<evidence type="ECO:0000256" key="1">
    <source>
        <dbReference type="SAM" id="MobiDB-lite"/>
    </source>
</evidence>
<dbReference type="OMA" id="SPWENNE"/>
<evidence type="ECO:0000313" key="2">
    <source>
        <dbReference type="EMBL" id="CAD8104744.1"/>
    </source>
</evidence>